<dbReference type="PANTHER" id="PTHR10357">
    <property type="entry name" value="ALPHA-AMYLASE FAMILY MEMBER"/>
    <property type="match status" value="1"/>
</dbReference>
<reference evidence="5 6" key="1">
    <citation type="submission" date="2012-09" db="EMBL/GenBank/DDBJ databases">
        <title>Celeribacter baekdonensis B30 Genome Sequencing.</title>
        <authorList>
            <person name="Wang W."/>
        </authorList>
    </citation>
    <scope>NUCLEOTIDE SEQUENCE [LARGE SCALE GENOMIC DNA]</scope>
    <source>
        <strain evidence="5 6">B30</strain>
    </source>
</reference>
<dbReference type="Gene3D" id="3.20.20.80">
    <property type="entry name" value="Glycosidases"/>
    <property type="match status" value="1"/>
</dbReference>
<evidence type="ECO:0000256" key="1">
    <source>
        <dbReference type="ARBA" id="ARBA00008061"/>
    </source>
</evidence>
<dbReference type="Gene3D" id="3.90.400.10">
    <property type="entry name" value="Oligo-1,6-glucosidase, Domain 2"/>
    <property type="match status" value="1"/>
</dbReference>
<dbReference type="eggNOG" id="COG0366">
    <property type="taxonomic scope" value="Bacteria"/>
</dbReference>
<dbReference type="SUPFAM" id="SSF51011">
    <property type="entry name" value="Glycosyl hydrolase domain"/>
    <property type="match status" value="1"/>
</dbReference>
<dbReference type="EMBL" id="AMRK01000009">
    <property type="protein sequence ID" value="EKE69620.1"/>
    <property type="molecule type" value="Genomic_DNA"/>
</dbReference>
<evidence type="ECO:0000256" key="2">
    <source>
        <dbReference type="ARBA" id="ARBA00022801"/>
    </source>
</evidence>
<accession>K2JWM3</accession>
<dbReference type="Pfam" id="PF00128">
    <property type="entry name" value="Alpha-amylase"/>
    <property type="match status" value="1"/>
</dbReference>
<protein>
    <submittedName>
        <fullName evidence="5">Alpha amylase</fullName>
    </submittedName>
</protein>
<dbReference type="Proteomes" id="UP000006762">
    <property type="component" value="Unassembled WGS sequence"/>
</dbReference>
<dbReference type="STRING" id="1208323.B30_14806"/>
<dbReference type="InterPro" id="IPR045857">
    <property type="entry name" value="O16G_dom_2"/>
</dbReference>
<dbReference type="InterPro" id="IPR017853">
    <property type="entry name" value="GH"/>
</dbReference>
<evidence type="ECO:0000313" key="5">
    <source>
        <dbReference type="EMBL" id="EKE69620.1"/>
    </source>
</evidence>
<comment type="similarity">
    <text evidence="1">Belongs to the glycosyl hydrolase 13 family.</text>
</comment>
<keyword evidence="2" id="KW-0378">Hydrolase</keyword>
<dbReference type="AlphaFoldDB" id="K2JWM3"/>
<keyword evidence="6" id="KW-1185">Reference proteome</keyword>
<dbReference type="GO" id="GO:0004556">
    <property type="term" value="F:alpha-amylase activity"/>
    <property type="evidence" value="ECO:0007669"/>
    <property type="project" value="TreeGrafter"/>
</dbReference>
<comment type="caution">
    <text evidence="5">The sequence shown here is derived from an EMBL/GenBank/DDBJ whole genome shotgun (WGS) entry which is preliminary data.</text>
</comment>
<dbReference type="PATRIC" id="fig|1208323.3.peg.3057"/>
<dbReference type="CDD" id="cd11331">
    <property type="entry name" value="AmyAc_OligoGlu_like"/>
    <property type="match status" value="1"/>
</dbReference>
<evidence type="ECO:0000313" key="6">
    <source>
        <dbReference type="Proteomes" id="UP000006762"/>
    </source>
</evidence>
<sequence length="557" mass="61993">PPPGSSQYSLRATGGAPSITDQHAMNQQTIQTAPNTVQEWWKTGIIYQIYPRSFQDSDGDGIGDLRGIESRLDYLVDLGIDAIWISPIFPSPMTDFGYDISDYRGIDPMFGTLEDFDRLVAATHRRGLKLILDFVPSHTSEKHPWFVEARSSRTSARRDWYIWRDAKPDGSPPTNWISEFGPSAWTWDAGTGQYYLNIFLSEQPALNWRNPEVQAEMLDTMRFWYMRGVDGFRVDAITHVAPDPDKGDHPPNPAWRAEMNPSQRFLKVHSKHQPAGFDYVRMMRQVTEEFPDRVLIGETDGELKEVMAYYGADFDAFQLPFNFTLQDAPWELPEIVRRIEAYEAALPEGAWGNWVLGNHDCARIASRAGPAQAAVAATLLLTLRGTPTLYQGDELGMESAVIPPEAVQDPWEKQVPGLGLGRDPARTPMPWEPGPTHGFSNSQPWLPVFVPVEGDAAAQRADPASMLNHVRALIVLRRKTPALTLGSYETITAQDGVYVFARHLDGDSYHVCLNFTDTPRPCPVSGEVVLSSYVHEGDGAAHAGQIAPHGALILKAG</sequence>
<dbReference type="InterPro" id="IPR006047">
    <property type="entry name" value="GH13_cat_dom"/>
</dbReference>
<name>K2JWM3_9RHOB</name>
<keyword evidence="3" id="KW-0326">Glycosidase</keyword>
<dbReference type="Gene3D" id="2.60.40.1180">
    <property type="entry name" value="Golgi alpha-mannosidase II"/>
    <property type="match status" value="1"/>
</dbReference>
<dbReference type="SUPFAM" id="SSF51445">
    <property type="entry name" value="(Trans)glycosidases"/>
    <property type="match status" value="1"/>
</dbReference>
<organism evidence="5 6">
    <name type="scientific">Celeribacter baekdonensis B30</name>
    <dbReference type="NCBI Taxonomy" id="1208323"/>
    <lineage>
        <taxon>Bacteria</taxon>
        <taxon>Pseudomonadati</taxon>
        <taxon>Pseudomonadota</taxon>
        <taxon>Alphaproteobacteria</taxon>
        <taxon>Rhodobacterales</taxon>
        <taxon>Roseobacteraceae</taxon>
        <taxon>Celeribacter</taxon>
    </lineage>
</organism>
<dbReference type="PANTHER" id="PTHR10357:SF179">
    <property type="entry name" value="NEUTRAL AND BASIC AMINO ACID TRANSPORT PROTEIN RBAT"/>
    <property type="match status" value="1"/>
</dbReference>
<gene>
    <name evidence="5" type="ORF">B30_14806</name>
</gene>
<evidence type="ECO:0000259" key="4">
    <source>
        <dbReference type="SMART" id="SM00642"/>
    </source>
</evidence>
<feature type="non-terminal residue" evidence="5">
    <location>
        <position position="1"/>
    </location>
</feature>
<dbReference type="FunFam" id="3.90.400.10:FF:000002">
    <property type="entry name" value="Sucrose isomerase"/>
    <property type="match status" value="1"/>
</dbReference>
<dbReference type="GO" id="GO:0009313">
    <property type="term" value="P:oligosaccharide catabolic process"/>
    <property type="evidence" value="ECO:0007669"/>
    <property type="project" value="TreeGrafter"/>
</dbReference>
<feature type="domain" description="Glycosyl hydrolase family 13 catalytic" evidence="4">
    <location>
        <begin position="48"/>
        <end position="426"/>
    </location>
</feature>
<dbReference type="InterPro" id="IPR013780">
    <property type="entry name" value="Glyco_hydro_b"/>
</dbReference>
<proteinExistence type="inferred from homology"/>
<evidence type="ECO:0000256" key="3">
    <source>
        <dbReference type="ARBA" id="ARBA00023295"/>
    </source>
</evidence>
<dbReference type="SMART" id="SM00642">
    <property type="entry name" value="Aamy"/>
    <property type="match status" value="1"/>
</dbReference>